<evidence type="ECO:0000256" key="1">
    <source>
        <dbReference type="ARBA" id="ARBA00003767"/>
    </source>
</evidence>
<dbReference type="SMART" id="SM00355">
    <property type="entry name" value="ZnF_C2H2"/>
    <property type="match status" value="2"/>
</dbReference>
<feature type="region of interest" description="Disordered" evidence="11">
    <location>
        <begin position="487"/>
        <end position="520"/>
    </location>
</feature>
<dbReference type="InterPro" id="IPR036236">
    <property type="entry name" value="Znf_C2H2_sf"/>
</dbReference>
<keyword evidence="8" id="KW-0238">DNA-binding</keyword>
<dbReference type="InterPro" id="IPR013087">
    <property type="entry name" value="Znf_C2H2_type"/>
</dbReference>
<feature type="compositionally biased region" description="Basic residues" evidence="11">
    <location>
        <begin position="1184"/>
        <end position="1197"/>
    </location>
</feature>
<comment type="similarity">
    <text evidence="3">Belongs to the krueppel C2H2-type zinc-finger protein family.</text>
</comment>
<dbReference type="GeneTree" id="ENSGT00940000161664"/>
<dbReference type="FunFam" id="3.30.160.60:FF:000100">
    <property type="entry name" value="Zinc finger 45-like"/>
    <property type="match status" value="1"/>
</dbReference>
<keyword evidence="5" id="KW-0677">Repeat</keyword>
<evidence type="ECO:0000256" key="3">
    <source>
        <dbReference type="ARBA" id="ARBA00006991"/>
    </source>
</evidence>
<feature type="compositionally biased region" description="Basic and acidic residues" evidence="11">
    <location>
        <begin position="540"/>
        <end position="560"/>
    </location>
</feature>
<feature type="region of interest" description="Disordered" evidence="11">
    <location>
        <begin position="1357"/>
        <end position="1403"/>
    </location>
</feature>
<comment type="subcellular location">
    <subcellularLocation>
        <location evidence="2">Nucleus</location>
    </subcellularLocation>
</comment>
<proteinExistence type="inferred from homology"/>
<dbReference type="PROSITE" id="PS50157">
    <property type="entry name" value="ZINC_FINGER_C2H2_2"/>
    <property type="match status" value="2"/>
</dbReference>
<evidence type="ECO:0000256" key="8">
    <source>
        <dbReference type="ARBA" id="ARBA00023125"/>
    </source>
</evidence>
<feature type="region of interest" description="Disordered" evidence="11">
    <location>
        <begin position="178"/>
        <end position="197"/>
    </location>
</feature>
<dbReference type="PROSITE" id="PS00028">
    <property type="entry name" value="ZINC_FINGER_C2H2_1"/>
    <property type="match status" value="2"/>
</dbReference>
<evidence type="ECO:0000256" key="6">
    <source>
        <dbReference type="ARBA" id="ARBA00022771"/>
    </source>
</evidence>
<feature type="compositionally biased region" description="Low complexity" evidence="11">
    <location>
        <begin position="1621"/>
        <end position="1637"/>
    </location>
</feature>
<organism evidence="13 14">
    <name type="scientific">Leptobrachium leishanense</name>
    <name type="common">Leishan spiny toad</name>
    <dbReference type="NCBI Taxonomy" id="445787"/>
    <lineage>
        <taxon>Eukaryota</taxon>
        <taxon>Metazoa</taxon>
        <taxon>Chordata</taxon>
        <taxon>Craniata</taxon>
        <taxon>Vertebrata</taxon>
        <taxon>Euteleostomi</taxon>
        <taxon>Amphibia</taxon>
        <taxon>Batrachia</taxon>
        <taxon>Anura</taxon>
        <taxon>Pelobatoidea</taxon>
        <taxon>Megophryidae</taxon>
        <taxon>Leptobrachium</taxon>
    </lineage>
</organism>
<feature type="domain" description="C2H2-type" evidence="12">
    <location>
        <begin position="59"/>
        <end position="86"/>
    </location>
</feature>
<dbReference type="GO" id="GO:0005634">
    <property type="term" value="C:nucleus"/>
    <property type="evidence" value="ECO:0007669"/>
    <property type="project" value="UniProtKB-SubCell"/>
</dbReference>
<evidence type="ECO:0000313" key="14">
    <source>
        <dbReference type="Proteomes" id="UP000694569"/>
    </source>
</evidence>
<evidence type="ECO:0000256" key="10">
    <source>
        <dbReference type="PROSITE-ProRule" id="PRU00042"/>
    </source>
</evidence>
<dbReference type="SUPFAM" id="SSF57667">
    <property type="entry name" value="beta-beta-alpha zinc fingers"/>
    <property type="match status" value="1"/>
</dbReference>
<dbReference type="PANTHER" id="PTHR47166">
    <property type="entry name" value="ZINC FINGER PROTEIN 831"/>
    <property type="match status" value="1"/>
</dbReference>
<feature type="compositionally biased region" description="Basic and acidic residues" evidence="11">
    <location>
        <begin position="487"/>
        <end position="501"/>
    </location>
</feature>
<keyword evidence="14" id="KW-1185">Reference proteome</keyword>
<keyword evidence="6 10" id="KW-0863">Zinc-finger</keyword>
<dbReference type="Proteomes" id="UP000694569">
    <property type="component" value="Unplaced"/>
</dbReference>
<feature type="compositionally biased region" description="Basic residues" evidence="11">
    <location>
        <begin position="1369"/>
        <end position="1380"/>
    </location>
</feature>
<dbReference type="OrthoDB" id="6077919at2759"/>
<evidence type="ECO:0000313" key="13">
    <source>
        <dbReference type="Ensembl" id="ENSLLEP00000031908.1"/>
    </source>
</evidence>
<keyword evidence="7" id="KW-0862">Zinc</keyword>
<evidence type="ECO:0000256" key="7">
    <source>
        <dbReference type="ARBA" id="ARBA00022833"/>
    </source>
</evidence>
<feature type="compositionally biased region" description="Polar residues" evidence="11">
    <location>
        <begin position="604"/>
        <end position="627"/>
    </location>
</feature>
<dbReference type="GO" id="GO:0008270">
    <property type="term" value="F:zinc ion binding"/>
    <property type="evidence" value="ECO:0007669"/>
    <property type="project" value="UniProtKB-KW"/>
</dbReference>
<evidence type="ECO:0000256" key="11">
    <source>
        <dbReference type="SAM" id="MobiDB-lite"/>
    </source>
</evidence>
<sequence length="1796" mass="195015">MENSKLSVMLNAQQANVVQGNPVQTITLNIVNTLPILSPEYSPGFTYINPGKSRSLSKHICTHCGRDCLKPSVLEKHIRSHTGERPFPCTTCNISFKTQSNLYKHRKTQTHVNNAKLSLQSDHGSCLNDEAGDQAPGTEQDIGVDTGQHTTPDTSISLQENSCPSVGTNDACAQVNSLQSDHGSGEKTTGEQPFTMDTISPTVPIQRKMLKDQFSPSVSRQFQLHRQYETCVEKQWERSPSKHKLKKCESTDSGYLSHSDSADLQMFSGSPLHSLSECSIESEHALGTSSLHAANEDGEDKMAAGKKTLEEHIAMLISRNQALVNDTHLDNVRPRKTTLSKQGSIDLPMPYTFKDSFHFDIKSFDPNRKKVTPCCIKSAPNPTEKNKPLFFHSVPTQFSTSLETMTMPRCNSLPLVETCRLTSDMQAYKTLSIAKQPLDISFAGLLLTNTASTCTVDFSSSHPRGLVRQTAVDEVSANLSTECQFPEEGRHKKRLTSDRSASKCKAASKRRGSKKTTMFSHEKWQMYGDETFKKLYQDIEKSRSSRKSKPENAEQKRLADEEMQIPNCDGNLTKGSTKALSPAHVGNTASVDVKQEPSPVKESQLPNSNPHKSSNATRGSRGSQSAITCDYPVQREAQAKTSDDKQTTSTTPSSKSEFPQPLIKGQSVCVNSGSFSIALKDAAWESSRNADKTSSQASCKDSCNNPENFHSERKKLKVSEIGEHSADGALGNSEFFGGEDTQGSIAECLLAQQLQANVNTGANDSGRTGFHNNKERDAQVLDGEVFGLPSPAKVTCNSQGSFGGLSKSGRSSQQTVGSPLSNKNAFSPRYIIKLQSGGPTTEQFAGLDAEQDQAFRMSFEETDVESMDSMHFKECSSSASVSMCHAEPIQAYPSVDTLRLLHTKAALNVHSQTALPVPSSSPTVCMTQDYDSKKLEEKQTTDTLNTAVQMASHDSSHSRGFLVISQDDCPEEISQKHTRDTLSDHLKISTPMIPGDKLRDKPGLGTIICHNESNGLVIGSSQECCVVANPLPAQPSRSQEANSAIESGRAMKPQVLNSGSNIAQASKVSFSALNTEPNPTWCWLNRSIPLPSEQKDKSFSVYATETCNTMENKGTGLGSQIRFPEARPVNSSNLARNISSLAWSSPRNKGTIREDARGVHSRRHAEEVRAKGMRFGHTQTSNKRSNRTKTRLRKRRSASSSKHMGPTFMQVKTSHETISDHQQQGACHKTAAKSFYKKMSAKQPGNLFGGTRNRGVRPGISTETRRPVQEDTSGAEKAGAGIEENRLSPLTTNMPPSAIQANGVPSSSDLDPPELLKESALNLQISVSPIDIKEMYLQEGSGDGSPDLLTLEIIQDHQKPGLPDSPPQKHGHRVLQRSKTIKSSSADQATPEYPLMPPGTTGSKSMLPAVDALRKALGSKLTLPMESATRQCPPRVTLFLEPMTKCTAPTLAACMGSLPRTTASIVTPCSESVPQMPLSTLTTCSTVSLVIPSTYSLPQPPVAIPKSFSDNTGRPTVSTLPPCLKPLVRTTAAISSQHITDPTKATMTQHSDLQAKPSAPVIMGCVEPIGGSTFPMVIPRIEPLKGNTGPMVVPCSETLARSALHLFSLCSETMPVGQTDPAVSETTSSPTETSATSRLEPLSANSVHIDADNSGAFMLSTESCTEPISRYQEVAFASCSATTASLHSVPWERPDAVNPSSSEKPLDILSQSTDSTSAECLGPLKPNISGSDQTLAPETQDQIRTTATPSQRHPLRFHTMTFTTQKRLSLEVMRKHTRVEYSDTSSDDEDRLVIEM</sequence>
<dbReference type="GO" id="GO:0003677">
    <property type="term" value="F:DNA binding"/>
    <property type="evidence" value="ECO:0007669"/>
    <property type="project" value="UniProtKB-KW"/>
</dbReference>
<evidence type="ECO:0000256" key="9">
    <source>
        <dbReference type="ARBA" id="ARBA00023242"/>
    </source>
</evidence>
<evidence type="ECO:0000259" key="12">
    <source>
        <dbReference type="PROSITE" id="PS50157"/>
    </source>
</evidence>
<feature type="region of interest" description="Disordered" evidence="11">
    <location>
        <begin position="799"/>
        <end position="822"/>
    </location>
</feature>
<feature type="compositionally biased region" description="Low complexity" evidence="11">
    <location>
        <begin position="647"/>
        <end position="656"/>
    </location>
</feature>
<reference evidence="13" key="2">
    <citation type="submission" date="2025-09" db="UniProtKB">
        <authorList>
            <consortium name="Ensembl"/>
        </authorList>
    </citation>
    <scope>IDENTIFICATION</scope>
</reference>
<feature type="compositionally biased region" description="Polar residues" evidence="11">
    <location>
        <begin position="692"/>
        <end position="707"/>
    </location>
</feature>
<name>A0A8C5WEA3_9ANUR</name>
<dbReference type="PANTHER" id="PTHR47166:SF1">
    <property type="entry name" value="ZINC FINGER PROTEIN 831"/>
    <property type="match status" value="1"/>
</dbReference>
<evidence type="ECO:0000256" key="4">
    <source>
        <dbReference type="ARBA" id="ARBA00022723"/>
    </source>
</evidence>
<feature type="region of interest" description="Disordered" evidence="11">
    <location>
        <begin position="540"/>
        <end position="662"/>
    </location>
</feature>
<reference evidence="13" key="1">
    <citation type="submission" date="2025-08" db="UniProtKB">
        <authorList>
            <consortium name="Ensembl"/>
        </authorList>
    </citation>
    <scope>IDENTIFICATION</scope>
</reference>
<feature type="domain" description="C2H2-type" evidence="12">
    <location>
        <begin position="87"/>
        <end position="116"/>
    </location>
</feature>
<comment type="function">
    <text evidence="1">May be involved in transcriptional regulation.</text>
</comment>
<feature type="region of interest" description="Disordered" evidence="11">
    <location>
        <begin position="1242"/>
        <end position="1278"/>
    </location>
</feature>
<keyword evidence="4" id="KW-0479">Metal-binding</keyword>
<dbReference type="Ensembl" id="ENSLLET00000033127.1">
    <property type="protein sequence ID" value="ENSLLEP00000031908.1"/>
    <property type="gene ID" value="ENSLLEG00000020215.1"/>
</dbReference>
<feature type="compositionally biased region" description="Polar residues" evidence="11">
    <location>
        <begin position="808"/>
        <end position="822"/>
    </location>
</feature>
<dbReference type="Gene3D" id="3.30.160.60">
    <property type="entry name" value="Classic Zinc Finger"/>
    <property type="match status" value="2"/>
</dbReference>
<evidence type="ECO:0000256" key="5">
    <source>
        <dbReference type="ARBA" id="ARBA00022737"/>
    </source>
</evidence>
<accession>A0A8C5WEA3</accession>
<protein>
    <recommendedName>
        <fullName evidence="12">C2H2-type domain-containing protein</fullName>
    </recommendedName>
</protein>
<feature type="region of interest" description="Disordered" evidence="11">
    <location>
        <begin position="1617"/>
        <end position="1639"/>
    </location>
</feature>
<feature type="region of interest" description="Disordered" evidence="11">
    <location>
        <begin position="688"/>
        <end position="707"/>
    </location>
</feature>
<evidence type="ECO:0000256" key="2">
    <source>
        <dbReference type="ARBA" id="ARBA00004123"/>
    </source>
</evidence>
<feature type="region of interest" description="Disordered" evidence="11">
    <location>
        <begin position="1173"/>
        <end position="1206"/>
    </location>
</feature>
<feature type="compositionally biased region" description="Basic and acidic residues" evidence="11">
    <location>
        <begin position="637"/>
        <end position="646"/>
    </location>
</feature>
<keyword evidence="9" id="KW-0539">Nucleus</keyword>